<feature type="transmembrane region" description="Helical" evidence="1">
    <location>
        <begin position="221"/>
        <end position="241"/>
    </location>
</feature>
<dbReference type="AlphaFoldDB" id="A0A4R8M0M8"/>
<feature type="transmembrane region" description="Helical" evidence="1">
    <location>
        <begin position="40"/>
        <end position="59"/>
    </location>
</feature>
<name>A0A4R8M0M8_9BURK</name>
<accession>A0A4R8M0M8</accession>
<evidence type="ECO:0008006" key="4">
    <source>
        <dbReference type="Google" id="ProtNLM"/>
    </source>
</evidence>
<comment type="caution">
    <text evidence="2">The sequence shown here is derived from an EMBL/GenBank/DDBJ whole genome shotgun (WGS) entry which is preliminary data.</text>
</comment>
<gene>
    <name evidence="2" type="ORF">BX592_103228</name>
</gene>
<evidence type="ECO:0000313" key="3">
    <source>
        <dbReference type="Proteomes" id="UP000295509"/>
    </source>
</evidence>
<dbReference type="Proteomes" id="UP000295509">
    <property type="component" value="Unassembled WGS sequence"/>
</dbReference>
<evidence type="ECO:0000313" key="2">
    <source>
        <dbReference type="EMBL" id="TDY53416.1"/>
    </source>
</evidence>
<protein>
    <recommendedName>
        <fullName evidence="4">DUF4239 domain-containing protein</fullName>
    </recommendedName>
</protein>
<dbReference type="RefSeq" id="WP_134190591.1">
    <property type="nucleotide sequence ID" value="NZ_JBHLUW010000013.1"/>
</dbReference>
<keyword evidence="1" id="KW-0472">Membrane</keyword>
<dbReference type="Pfam" id="PF14023">
    <property type="entry name" value="Bestrophin-like"/>
    <property type="match status" value="1"/>
</dbReference>
<keyword evidence="1" id="KW-1133">Transmembrane helix</keyword>
<organism evidence="2 3">
    <name type="scientific">Paraburkholderia rhizosphaerae</name>
    <dbReference type="NCBI Taxonomy" id="480658"/>
    <lineage>
        <taxon>Bacteria</taxon>
        <taxon>Pseudomonadati</taxon>
        <taxon>Pseudomonadota</taxon>
        <taxon>Betaproteobacteria</taxon>
        <taxon>Burkholderiales</taxon>
        <taxon>Burkholderiaceae</taxon>
        <taxon>Paraburkholderia</taxon>
    </lineage>
</organism>
<proteinExistence type="predicted"/>
<keyword evidence="1" id="KW-0812">Transmembrane</keyword>
<evidence type="ECO:0000256" key="1">
    <source>
        <dbReference type="SAM" id="Phobius"/>
    </source>
</evidence>
<feature type="transmembrane region" description="Helical" evidence="1">
    <location>
        <begin position="7"/>
        <end position="28"/>
    </location>
</feature>
<keyword evidence="3" id="KW-1185">Reference proteome</keyword>
<dbReference type="EMBL" id="SORE01000003">
    <property type="protein sequence ID" value="TDY53416.1"/>
    <property type="molecule type" value="Genomic_DNA"/>
</dbReference>
<feature type="transmembrane region" description="Helical" evidence="1">
    <location>
        <begin position="197"/>
        <end position="215"/>
    </location>
</feature>
<dbReference type="InterPro" id="IPR025333">
    <property type="entry name" value="DUF4239"/>
</dbReference>
<sequence length="267" mass="29348">MQEITSALVVFVVLLVGTAIGWFVKPLLPEEHKAHETVQLIQLVMGMLVTFAALVLGLLTASAKSGFDTVGSDFRVYASDLIQLDQTLREFGKEADPVRALLRVYTAEAIASTWPGEPAPKGDYYPKRAFPSTGFNQLESLELGDMLNAATTEARNLRVQNPAQQRALVQIMNQFDLLTAARWKLLEEAHSSISRPFLAMLAFWLFVIFLSFGLIAPRNALALVMMMLGAISIASAMYVIVDLDTPLTGPLIVSSQPMRDALSHLNR</sequence>
<reference evidence="2 3" key="1">
    <citation type="submission" date="2019-03" db="EMBL/GenBank/DDBJ databases">
        <title>Genomic Encyclopedia of Type Strains, Phase III (KMG-III): the genomes of soil and plant-associated and newly described type strains.</title>
        <authorList>
            <person name="Whitman W."/>
        </authorList>
    </citation>
    <scope>NUCLEOTIDE SEQUENCE [LARGE SCALE GENOMIC DNA]</scope>
    <source>
        <strain evidence="2 3">LMG 29544</strain>
    </source>
</reference>
<dbReference type="OrthoDB" id="4711656at2"/>